<gene>
    <name evidence="1" type="ORF">HTAM1171_LOCUS11705</name>
</gene>
<organism evidence="1">
    <name type="scientific">Helicotheca tamesis</name>
    <dbReference type="NCBI Taxonomy" id="374047"/>
    <lineage>
        <taxon>Eukaryota</taxon>
        <taxon>Sar</taxon>
        <taxon>Stramenopiles</taxon>
        <taxon>Ochrophyta</taxon>
        <taxon>Bacillariophyta</taxon>
        <taxon>Mediophyceae</taxon>
        <taxon>Lithodesmiophycidae</taxon>
        <taxon>Lithodesmiales</taxon>
        <taxon>Lithodesmiaceae</taxon>
        <taxon>Helicotheca</taxon>
    </lineage>
</organism>
<dbReference type="EMBL" id="HBGV01018898">
    <property type="protein sequence ID" value="CAD9517156.1"/>
    <property type="molecule type" value="Transcribed_RNA"/>
</dbReference>
<protein>
    <submittedName>
        <fullName evidence="1">Uncharacterized protein</fullName>
    </submittedName>
</protein>
<sequence length="204" mass="23307">MPMHRSQPSVRFHHATRVIFVTPHSDMHITEKNATWYSREEQLQMKVDALDTVDLCRSGQPIDENKDSSRGLEHLVSEGAQQRRHELRQSIKLAILEEQRSQRKIGIFDPEYISTVASSFSIRSTAGAIELGATDAAIAFVMHCHEVDSLTQLSPMRSTKNHRILEFYQTGRKQSDKFMNSTVPDLFDRTKQIEATNIEDEKPG</sequence>
<evidence type="ECO:0000313" key="1">
    <source>
        <dbReference type="EMBL" id="CAD9517156.1"/>
    </source>
</evidence>
<name>A0A7S2IF98_9STRA</name>
<proteinExistence type="predicted"/>
<accession>A0A7S2IF98</accession>
<reference evidence="1" key="1">
    <citation type="submission" date="2021-01" db="EMBL/GenBank/DDBJ databases">
        <authorList>
            <person name="Corre E."/>
            <person name="Pelletier E."/>
            <person name="Niang G."/>
            <person name="Scheremetjew M."/>
            <person name="Finn R."/>
            <person name="Kale V."/>
            <person name="Holt S."/>
            <person name="Cochrane G."/>
            <person name="Meng A."/>
            <person name="Brown T."/>
            <person name="Cohen L."/>
        </authorList>
    </citation>
    <scope>NUCLEOTIDE SEQUENCE</scope>
    <source>
        <strain evidence="1">CCMP826</strain>
    </source>
</reference>
<dbReference type="AlphaFoldDB" id="A0A7S2IF98"/>